<feature type="domain" description="Glucose-methanol-choline oxidoreductase C-terminal" evidence="17">
    <location>
        <begin position="431"/>
        <end position="490"/>
    </location>
</feature>
<reference evidence="19" key="1">
    <citation type="journal article" date="2019" name="Int. J. Syst. Evol. Microbiol.">
        <title>The Global Catalogue of Microorganisms (GCM) 10K type strain sequencing project: providing services to taxonomists for standard genome sequencing and annotation.</title>
        <authorList>
            <consortium name="The Broad Institute Genomics Platform"/>
            <consortium name="The Broad Institute Genome Sequencing Center for Infectious Disease"/>
            <person name="Wu L."/>
            <person name="Ma J."/>
        </authorList>
    </citation>
    <scope>NUCLEOTIDE SEQUENCE [LARGE SCALE GENOMIC DNA]</scope>
    <source>
        <strain evidence="19">CGMCC 1.19029</strain>
    </source>
</reference>
<sequence>MDTEVVVIGSGIGGSVTAGRLAEAGLKVTLLERGPWWDTVPTQSAGIENRVKFPRGVELFSRAVRSISLPWLPVDRLVVNKKGLFDLYFSKNMEVVCASGVGGGSHVYSAVHRRPPDEHYWDGHCPGLDELSMKPCYDRFIHRVGSQKPDAGNRPPHTAAEVFVDDPHFLPAVPSAETKVGFLLPEKSHEHRLLEGEGHIKRWQADYGSDDHGFLGAPSGAKSSMDIVYILPALKKGLNVLDMCEVQCIKHDVQRNDGFKVTYKNLRDDTVITINARYVFVGAGTMNTLRLLLDSRDKHKTLKGMPGLGKRFSGNGDIRGFWDLNDKTRDFTKGLPSKGGIKLRNNPYGDLVIGRNGLPSLSRYPFPSFVLDRLRHGMVVSGMGVDAMDGVASVKTGRFRIAFDPSNSPIYEKIKGTMKEIGRLSGRKIYATKRPSTVHPLGGACVGTEESGAVVDCNGEVYGTPGLFVVDAAALPAPVGTGPSMTIGAWAENVVSRFLKRQDILSPDPNH</sequence>
<keyword evidence="4" id="KW-0285">Flavoprotein</keyword>
<evidence type="ECO:0000313" key="19">
    <source>
        <dbReference type="Proteomes" id="UP001595756"/>
    </source>
</evidence>
<evidence type="ECO:0000256" key="2">
    <source>
        <dbReference type="ARBA" id="ARBA00010790"/>
    </source>
</evidence>
<dbReference type="InterPro" id="IPR052542">
    <property type="entry name" value="Cholesterol_Oxidase"/>
</dbReference>
<evidence type="ECO:0000256" key="14">
    <source>
        <dbReference type="ARBA" id="ARBA00049744"/>
    </source>
</evidence>
<evidence type="ECO:0000259" key="16">
    <source>
        <dbReference type="Pfam" id="PF00732"/>
    </source>
</evidence>
<organism evidence="18 19">
    <name type="scientific">Castellaniella hirudinis</name>
    <dbReference type="NCBI Taxonomy" id="1144617"/>
    <lineage>
        <taxon>Bacteria</taxon>
        <taxon>Pseudomonadati</taxon>
        <taxon>Pseudomonadota</taxon>
        <taxon>Betaproteobacteria</taxon>
        <taxon>Burkholderiales</taxon>
        <taxon>Alcaligenaceae</taxon>
        <taxon>Castellaniella</taxon>
    </lineage>
</organism>
<keyword evidence="7" id="KW-0443">Lipid metabolism</keyword>
<keyword evidence="9" id="KW-0753">Steroid metabolism</keyword>
<gene>
    <name evidence="18" type="ORF">ACFO0J_09545</name>
</gene>
<evidence type="ECO:0000256" key="3">
    <source>
        <dbReference type="ARBA" id="ARBA00022548"/>
    </source>
</evidence>
<evidence type="ECO:0000256" key="7">
    <source>
        <dbReference type="ARBA" id="ARBA00023098"/>
    </source>
</evidence>
<dbReference type="Pfam" id="PF00732">
    <property type="entry name" value="GMC_oxred_N"/>
    <property type="match status" value="1"/>
</dbReference>
<dbReference type="EC" id="1.1.3.6" evidence="13"/>
<evidence type="ECO:0000256" key="10">
    <source>
        <dbReference type="ARBA" id="ARBA00023235"/>
    </source>
</evidence>
<proteinExistence type="inferred from homology"/>
<evidence type="ECO:0000256" key="11">
    <source>
        <dbReference type="ARBA" id="ARBA00038856"/>
    </source>
</evidence>
<evidence type="ECO:0000256" key="5">
    <source>
        <dbReference type="ARBA" id="ARBA00022827"/>
    </source>
</evidence>
<dbReference type="Pfam" id="PF05199">
    <property type="entry name" value="GMC_oxred_C"/>
    <property type="match status" value="1"/>
</dbReference>
<accession>A0ABV8RZG3</accession>
<evidence type="ECO:0000256" key="8">
    <source>
        <dbReference type="ARBA" id="ARBA00023166"/>
    </source>
</evidence>
<evidence type="ECO:0000256" key="15">
    <source>
        <dbReference type="ARBA" id="ARBA00049778"/>
    </source>
</evidence>
<evidence type="ECO:0000256" key="6">
    <source>
        <dbReference type="ARBA" id="ARBA00023002"/>
    </source>
</evidence>
<dbReference type="PANTHER" id="PTHR47470">
    <property type="entry name" value="CHOLESTEROL OXIDASE"/>
    <property type="match status" value="1"/>
</dbReference>
<evidence type="ECO:0000256" key="9">
    <source>
        <dbReference type="ARBA" id="ARBA00023221"/>
    </source>
</evidence>
<dbReference type="Pfam" id="PF13450">
    <property type="entry name" value="NAD_binding_8"/>
    <property type="match status" value="1"/>
</dbReference>
<evidence type="ECO:0000256" key="12">
    <source>
        <dbReference type="ARBA" id="ARBA00049645"/>
    </source>
</evidence>
<dbReference type="InterPro" id="IPR000172">
    <property type="entry name" value="GMC_OxRdtase_N"/>
</dbReference>
<evidence type="ECO:0000256" key="13">
    <source>
        <dbReference type="ARBA" id="ARBA00049723"/>
    </source>
</evidence>
<comment type="similarity">
    <text evidence="2">Belongs to the GMC oxidoreductase family.</text>
</comment>
<keyword evidence="8" id="KW-1207">Sterol metabolism</keyword>
<dbReference type="InterPro" id="IPR007867">
    <property type="entry name" value="GMC_OxRtase_C"/>
</dbReference>
<keyword evidence="6" id="KW-0560">Oxidoreductase</keyword>
<feature type="domain" description="Glucose-methanol-choline oxidoreductase N-terminal" evidence="16">
    <location>
        <begin position="213"/>
        <end position="311"/>
    </location>
</feature>
<keyword evidence="5" id="KW-0274">FAD</keyword>
<evidence type="ECO:0000313" key="18">
    <source>
        <dbReference type="EMBL" id="MFC4298282.1"/>
    </source>
</evidence>
<dbReference type="InterPro" id="IPR036188">
    <property type="entry name" value="FAD/NAD-bd_sf"/>
</dbReference>
<dbReference type="Gene3D" id="3.50.50.60">
    <property type="entry name" value="FAD/NAD(P)-binding domain"/>
    <property type="match status" value="1"/>
</dbReference>
<evidence type="ECO:0000259" key="17">
    <source>
        <dbReference type="Pfam" id="PF05199"/>
    </source>
</evidence>
<comment type="cofactor">
    <cofactor evidence="1">
        <name>FAD</name>
        <dbReference type="ChEBI" id="CHEBI:57692"/>
    </cofactor>
</comment>
<name>A0ABV8RZG3_9BURK</name>
<comment type="pathway">
    <text evidence="12">Steroid metabolism; cholesterol degradation.</text>
</comment>
<dbReference type="Proteomes" id="UP001595756">
    <property type="component" value="Unassembled WGS sequence"/>
</dbReference>
<dbReference type="RefSeq" id="WP_376812833.1">
    <property type="nucleotide sequence ID" value="NZ_JBHSDY010000005.1"/>
</dbReference>
<dbReference type="SUPFAM" id="SSF51905">
    <property type="entry name" value="FAD/NAD(P)-binding domain"/>
    <property type="match status" value="1"/>
</dbReference>
<dbReference type="EC" id="5.3.3.1" evidence="11"/>
<keyword evidence="3" id="KW-0153">Cholesterol metabolism</keyword>
<dbReference type="Gene3D" id="3.30.410.10">
    <property type="entry name" value="Cholesterol Oxidase, domain 2"/>
    <property type="match status" value="1"/>
</dbReference>
<dbReference type="EMBL" id="JBHSDY010000005">
    <property type="protein sequence ID" value="MFC4298282.1"/>
    <property type="molecule type" value="Genomic_DNA"/>
</dbReference>
<evidence type="ECO:0000256" key="4">
    <source>
        <dbReference type="ARBA" id="ARBA00022630"/>
    </source>
</evidence>
<evidence type="ECO:0000256" key="1">
    <source>
        <dbReference type="ARBA" id="ARBA00001974"/>
    </source>
</evidence>
<keyword evidence="10" id="KW-0413">Isomerase</keyword>
<keyword evidence="19" id="KW-1185">Reference proteome</keyword>
<dbReference type="PANTHER" id="PTHR47470:SF1">
    <property type="entry name" value="FAD-DEPENDENT OXIDOREDUCTASE 2 FAD BINDING DOMAIN-CONTAINING PROTEIN"/>
    <property type="match status" value="1"/>
</dbReference>
<comment type="caution">
    <text evidence="18">The sequence shown here is derived from an EMBL/GenBank/DDBJ whole genome shotgun (WGS) entry which is preliminary data.</text>
</comment>
<protein>
    <recommendedName>
        <fullName evidence="14">Cholesterol oxidase</fullName>
        <ecNumber evidence="13">1.1.3.6</ecNumber>
        <ecNumber evidence="11">5.3.3.1</ecNumber>
    </recommendedName>
    <alternativeName>
        <fullName evidence="15">Cholesterol isomerase</fullName>
    </alternativeName>
</protein>